<feature type="region of interest" description="Disordered" evidence="1">
    <location>
        <begin position="786"/>
        <end position="809"/>
    </location>
</feature>
<reference evidence="2" key="1">
    <citation type="submission" date="2017-02" db="UniProtKB">
        <authorList>
            <consortium name="WormBaseParasite"/>
        </authorList>
    </citation>
    <scope>IDENTIFICATION</scope>
</reference>
<evidence type="ECO:0000313" key="2">
    <source>
        <dbReference type="WBParaSite" id="TTAC_0000893601-mRNA-1"/>
    </source>
</evidence>
<feature type="compositionally biased region" description="Basic and acidic residues" evidence="1">
    <location>
        <begin position="1373"/>
        <end position="1388"/>
    </location>
</feature>
<organism evidence="2">
    <name type="scientific">Hydatigena taeniaeformis</name>
    <name type="common">Feline tapeworm</name>
    <name type="synonym">Taenia taeniaeformis</name>
    <dbReference type="NCBI Taxonomy" id="6205"/>
    <lineage>
        <taxon>Eukaryota</taxon>
        <taxon>Metazoa</taxon>
        <taxon>Spiralia</taxon>
        <taxon>Lophotrochozoa</taxon>
        <taxon>Platyhelminthes</taxon>
        <taxon>Cestoda</taxon>
        <taxon>Eucestoda</taxon>
        <taxon>Cyclophyllidea</taxon>
        <taxon>Taeniidae</taxon>
        <taxon>Hydatigera</taxon>
    </lineage>
</organism>
<proteinExistence type="predicted"/>
<name>A0A0R3X618_HYDTA</name>
<feature type="region of interest" description="Disordered" evidence="1">
    <location>
        <begin position="1370"/>
        <end position="1397"/>
    </location>
</feature>
<dbReference type="Gene3D" id="1.20.58.60">
    <property type="match status" value="1"/>
</dbReference>
<dbReference type="WBParaSite" id="TTAC_0000893601-mRNA-1">
    <property type="protein sequence ID" value="TTAC_0000893601-mRNA-1"/>
    <property type="gene ID" value="TTAC_0000893601"/>
</dbReference>
<evidence type="ECO:0000256" key="1">
    <source>
        <dbReference type="SAM" id="MobiDB-lite"/>
    </source>
</evidence>
<dbReference type="Gene3D" id="2.30.30.40">
    <property type="entry name" value="SH3 Domains"/>
    <property type="match status" value="1"/>
</dbReference>
<accession>A0A0R3X618</accession>
<protein>
    <submittedName>
        <fullName evidence="2">SH3_10 domain-containing protein</fullName>
    </submittedName>
</protein>
<feature type="compositionally biased region" description="Basic and acidic residues" evidence="1">
    <location>
        <begin position="786"/>
        <end position="802"/>
    </location>
</feature>
<dbReference type="STRING" id="6205.A0A0R3X618"/>
<sequence length="2445" mass="267592">LDEERERYTRIRERIESLVIALGSNKTDDGKLELENARRLLRVATGNTETLRYLETISCLENIFTDVTKAATVTAVGLSAEDSISQRALSSRFLTDNVKQCWDYTAQLSNLAAIQLKTAADFHIFNHEANEVRAHASQLKNLSEKQLEAFSPAGRIDEASNLADEMKARLSAFQSLSDRARVLASKAPSILPVENRLLEVRDGASGSSELGGPLMVQLLIDYVGSNFTVKKGESLPLIDTTENPYLWKVMTHNGPQYIPSIACIIASANGEQIHDAYKPLPHVNFLDPCYNISSRTLSTVKDAWNDAVENYRRQLAIYYTNYLEDVGQRGGLYTTDSNGKRRFLEDLDRLLIHADADEGHLANILEMLSGKAGKFHKHFFVSRPEQANEVWGRSELNLLHQPLLLLNEHVQSLRRVDENVDSYTNRMREYASTITSEARGLQAQLESLRMTHDRNRAELKELYDRVHNWKTAYTESLNGPTSGVGRLIISSVSSSSGISSEELPPIPIPPSPFGRITPVELSLTQEDEESDVEFLETRERKRPKMNVALLQAKDVSRNEKSTVFTCGANLHPRQTHGSLNVNQASAQKAKTFRDFPTQTTHRRVIQNTQTELTGNLVSCKFAGTQSESNRVDCMTQIGWIKAQKAQQVDGSIISAAMEVAESTPSSASAMGGATPDRAYETYTTGPAKGTTAYCETATSGVKKQDLIFQIGDARTLTGSESSTSNRKWGASELDAHSIDSGAFETHVATGRLNFETRKESRDIVTQIHSTRDTSNFGSQHNLECRTRESISRKGQPKQKESEIQVGSSELKTGNIEFSRTFSNTNLQTKTDRSSRKVETTPCSLKSCDVEAQIFHAPNIPRAYDGMQCRKCASHQNHVQGDSKEFKKDTSYCELNANDLALSDVDVQVSRPVLVEASVVNGMGKPKVVAECTCFEKASRETKDRKNLSMSHFCALHQPISFHFTPPCYAQCETPIRMQETSSFFTNQMVSRHTVSPRLAPKEVKISTVSAKPADRSFTERFWLEDAGTNTTSPTSRMNSREGAVTEFATPIRNTDVGSVSFPKKTADRSTTAPRLAAGTEAQITANRLQYGETEQFSGDSSFEPIHLAKCATKRVYSEVSCQVGTILKPEIMEISTVPLQLTEVDQSNHRDRNLNAVICPTRVFVNPVLTEEAGINVAKMQDMHHLNVKIADRMYDASVAQTSRMRAQQEVSHDKRQICTLEMNLKNEQMDNHTTTAPYSATEAGITITLNRQRQRHCHCQFETSHVDSAILETSTSRAPPSAISKSTQVGTTLTPTRVQIVGIGTKPKIPLEIGDFSAVVQNVVCPSTVELVSSLDETGGIKVKDISEVDAVNILVEGSTFYANASNRMHHGSVDHSKEELTPDKTKPTAKKSGICHASGEPLMQQARFEIVSTKVSELCNFCHGTGKRVAAQVNSQDRRATSTTSTAYQQPANQKIQGSKVANVECQVGAILRPTRVHVANVEIRPRTAELARQMGMTPNAIICPSTIELQTELAENSGIQVISAKDIGSMELVAGTSIFETSFCDRANDQRTESIPGRRSFMNNMNITCGESGLTLGQAQTENVMEKLATSTKTFTLHDVGCEFAVKSENIGTVCNQCHGKGRIKNLSMAFSPIESTSVDYSRKPSFIHQRASTPISKTAECQVGILLRPSTIEIGNISVKPRNRKVAEYLGMNVDSVLCPARVQMVPEIREAPGIEVINVTDVTRTEVQAGGIVVDADVQTRQSQQSSIATGTQKKPRLLLNIRNNGNGLTIGNSSSHVTKTNVATVCDSFTLNDIGCEVVLRNSSIGGVCASCQGSGRTVSVSMKTMPRVLETQGVETSHHYSTLMSNSMMTKPVLSETKSCQVGTVLTPTCVNVAKVEMHPKNTSVVSSGAIVYPAAVEVESRLLETSGIHIREVATMDSININSGGKSYMASTQTTPKSKMESCVLEIRSFHPEAVSGELATHQMAAESLASTGKFHLKSIGCEFRLKNATSTAPYPPSLAGALEFREPVEVGSKRPTDSQGTDASCQVGLTLIPSTVEVADMTVSVRDEHVAANLGLKADAIICPSTIELETKLTETAGVTVTDVKDVKEIGITVGDRKGIVDVIGRKVRVQKVGATSRSMEPIYLSFTSRSPTCVQDTDAKFSKAWETTTTQVHKPIINQDFRCTFRIKQTSELSNPSPMSSPQVKSLQVNSGKEDVSCQVGVTMVPCKINVSPIKVVVEERSSADAMGISEPSGLQPTICEMESRISEKSGIAIAQIDTVEQLQLQIKDEIYNASVVGGSTKPKTTATTSSWASKPTPISITGYPRMDVHVTSSIQRSDVGLSNAIGPYLVTMKESRVQKKSILEVGALTLGGKSLQLSVDGDLRGKLTMQTTRQPSSSGQKPAIYTDSFQRLRSPINPEDRLLPRRPNSRLCDVACEALIKPETLEKRLQTVFI</sequence>